<accession>A0A2Z6NAH0</accession>
<organism evidence="2 3">
    <name type="scientific">Trifolium subterraneum</name>
    <name type="common">Subterranean clover</name>
    <dbReference type="NCBI Taxonomy" id="3900"/>
    <lineage>
        <taxon>Eukaryota</taxon>
        <taxon>Viridiplantae</taxon>
        <taxon>Streptophyta</taxon>
        <taxon>Embryophyta</taxon>
        <taxon>Tracheophyta</taxon>
        <taxon>Spermatophyta</taxon>
        <taxon>Magnoliopsida</taxon>
        <taxon>eudicotyledons</taxon>
        <taxon>Gunneridae</taxon>
        <taxon>Pentapetalae</taxon>
        <taxon>rosids</taxon>
        <taxon>fabids</taxon>
        <taxon>Fabales</taxon>
        <taxon>Fabaceae</taxon>
        <taxon>Papilionoideae</taxon>
        <taxon>50 kb inversion clade</taxon>
        <taxon>NPAAA clade</taxon>
        <taxon>Hologalegina</taxon>
        <taxon>IRL clade</taxon>
        <taxon>Trifolieae</taxon>
        <taxon>Trifolium</taxon>
    </lineage>
</organism>
<sequence>MDYEPEFPYPSCKKDMETIKYYFDNETEFMAARNFFTNDLNILYRMHAVSVIAKVKECMTMMVNLCMSMNIQIDTSRSSEEVEEEDGTALIDKRRQDLGKTETSQLQMKEKPEELFDKNDVAAEETEAEKRSLAKGKGKGKAVEKVKEPQPQIEGSISEIEPKKFMNIELKSKIAQFAILCIPFWVLRKSEHNMFVVLFPHFIDESHIGNFRILSVELEI</sequence>
<evidence type="ECO:0000313" key="2">
    <source>
        <dbReference type="EMBL" id="GAU41728.1"/>
    </source>
</evidence>
<proteinExistence type="predicted"/>
<name>A0A2Z6NAH0_TRISU</name>
<dbReference type="Proteomes" id="UP000242715">
    <property type="component" value="Unassembled WGS sequence"/>
</dbReference>
<dbReference type="EMBL" id="DF973877">
    <property type="protein sequence ID" value="GAU41728.1"/>
    <property type="molecule type" value="Genomic_DNA"/>
</dbReference>
<protein>
    <submittedName>
        <fullName evidence="2">Uncharacterized protein</fullName>
    </submittedName>
</protein>
<evidence type="ECO:0000313" key="3">
    <source>
        <dbReference type="Proteomes" id="UP000242715"/>
    </source>
</evidence>
<dbReference type="AlphaFoldDB" id="A0A2Z6NAH0"/>
<feature type="region of interest" description="Disordered" evidence="1">
    <location>
        <begin position="127"/>
        <end position="150"/>
    </location>
</feature>
<keyword evidence="3" id="KW-1185">Reference proteome</keyword>
<gene>
    <name evidence="2" type="ORF">TSUD_349890</name>
</gene>
<evidence type="ECO:0000256" key="1">
    <source>
        <dbReference type="SAM" id="MobiDB-lite"/>
    </source>
</evidence>
<reference evidence="3" key="1">
    <citation type="journal article" date="2017" name="Front. Plant Sci.">
        <title>Climate Clever Clovers: New Paradigm to Reduce the Environmental Footprint of Ruminants by Breeding Low Methanogenic Forages Utilizing Haplotype Variation.</title>
        <authorList>
            <person name="Kaur P."/>
            <person name="Appels R."/>
            <person name="Bayer P.E."/>
            <person name="Keeble-Gagnere G."/>
            <person name="Wang J."/>
            <person name="Hirakawa H."/>
            <person name="Shirasawa K."/>
            <person name="Vercoe P."/>
            <person name="Stefanova K."/>
            <person name="Durmic Z."/>
            <person name="Nichols P."/>
            <person name="Revell C."/>
            <person name="Isobe S.N."/>
            <person name="Edwards D."/>
            <person name="Erskine W."/>
        </authorList>
    </citation>
    <scope>NUCLEOTIDE SEQUENCE [LARGE SCALE GENOMIC DNA]</scope>
    <source>
        <strain evidence="3">cv. Daliak</strain>
    </source>
</reference>